<dbReference type="AlphaFoldDB" id="R7TLB6"/>
<gene>
    <name evidence="14" type="ORF">CAPTEDRAFT_138446</name>
</gene>
<dbReference type="InterPro" id="IPR035897">
    <property type="entry name" value="Toll_tir_struct_dom_sf"/>
</dbReference>
<dbReference type="SUPFAM" id="SSF52200">
    <property type="entry name" value="Toll/Interleukin receptor TIR domain"/>
    <property type="match status" value="1"/>
</dbReference>
<reference evidence="15" key="3">
    <citation type="submission" date="2015-06" db="UniProtKB">
        <authorList>
            <consortium name="EnsemblMetazoa"/>
        </authorList>
    </citation>
    <scope>IDENTIFICATION</scope>
</reference>
<dbReference type="Gene3D" id="3.40.50.10140">
    <property type="entry name" value="Toll/interleukin-1 receptor homology (TIR) domain"/>
    <property type="match status" value="1"/>
</dbReference>
<evidence type="ECO:0000256" key="8">
    <source>
        <dbReference type="ARBA" id="ARBA00022859"/>
    </source>
</evidence>
<evidence type="ECO:0000256" key="6">
    <source>
        <dbReference type="ARBA" id="ARBA00022729"/>
    </source>
</evidence>
<dbReference type="FunFam" id="3.40.50.10140:FF:000001">
    <property type="entry name" value="Toll-like receptor 2"/>
    <property type="match status" value="1"/>
</dbReference>
<evidence type="ECO:0000256" key="5">
    <source>
        <dbReference type="ARBA" id="ARBA00022692"/>
    </source>
</evidence>
<evidence type="ECO:0000256" key="9">
    <source>
        <dbReference type="ARBA" id="ARBA00022989"/>
    </source>
</evidence>
<evidence type="ECO:0000256" key="2">
    <source>
        <dbReference type="ARBA" id="ARBA00009634"/>
    </source>
</evidence>
<comment type="subcellular location">
    <subcellularLocation>
        <location evidence="1">Membrane</location>
        <topology evidence="1">Single-pass type I membrane protein</topology>
    </subcellularLocation>
</comment>
<evidence type="ECO:0000313" key="14">
    <source>
        <dbReference type="EMBL" id="ELT94469.1"/>
    </source>
</evidence>
<dbReference type="Pfam" id="PF01582">
    <property type="entry name" value="TIR"/>
    <property type="match status" value="1"/>
</dbReference>
<evidence type="ECO:0000313" key="15">
    <source>
        <dbReference type="EnsemblMetazoa" id="CapteP138446"/>
    </source>
</evidence>
<sequence>MYKLRWYLRLWFFNFSNWLRNRPPNMIQQDFKFDLFVSHNAQDIGWVKNVLLPELEVKTKPPFKLCVYSRNWLVGRDIADCITEALALSRKTLLVVTNEFAKSEWCQFELTMAQHRVIETDNDNVVLAVMEDIEPINLNPRLRLMMKRKVYLQWTDDEAGRRLFWERLKQLLRSEGESLVEAMPSTSELQSVLA</sequence>
<keyword evidence="9" id="KW-1133">Transmembrane helix</keyword>
<dbReference type="STRING" id="283909.R7TLB6"/>
<accession>R7TLB6</accession>
<keyword evidence="12" id="KW-0325">Glycoprotein</keyword>
<evidence type="ECO:0000256" key="1">
    <source>
        <dbReference type="ARBA" id="ARBA00004479"/>
    </source>
</evidence>
<dbReference type="SMART" id="SM00255">
    <property type="entry name" value="TIR"/>
    <property type="match status" value="1"/>
</dbReference>
<keyword evidence="6" id="KW-0732">Signal</keyword>
<keyword evidence="10" id="KW-0472">Membrane</keyword>
<dbReference type="EMBL" id="KB309412">
    <property type="protein sequence ID" value="ELT94469.1"/>
    <property type="molecule type" value="Genomic_DNA"/>
</dbReference>
<dbReference type="HOGENOM" id="CLU_053932_3_0_1"/>
<dbReference type="GO" id="GO:0045087">
    <property type="term" value="P:innate immune response"/>
    <property type="evidence" value="ECO:0007669"/>
    <property type="project" value="UniProtKB-KW"/>
</dbReference>
<evidence type="ECO:0000259" key="13">
    <source>
        <dbReference type="PROSITE" id="PS50104"/>
    </source>
</evidence>
<evidence type="ECO:0000256" key="7">
    <source>
        <dbReference type="ARBA" id="ARBA00022737"/>
    </source>
</evidence>
<evidence type="ECO:0000256" key="10">
    <source>
        <dbReference type="ARBA" id="ARBA00023136"/>
    </source>
</evidence>
<evidence type="ECO:0000256" key="12">
    <source>
        <dbReference type="ARBA" id="ARBA00023180"/>
    </source>
</evidence>
<evidence type="ECO:0000256" key="3">
    <source>
        <dbReference type="ARBA" id="ARBA00022588"/>
    </source>
</evidence>
<evidence type="ECO:0000313" key="16">
    <source>
        <dbReference type="Proteomes" id="UP000014760"/>
    </source>
</evidence>
<dbReference type="OMA" id="YVANEAM"/>
<protein>
    <recommendedName>
        <fullName evidence="13">TIR domain-containing protein</fullName>
    </recommendedName>
</protein>
<feature type="domain" description="TIR" evidence="13">
    <location>
        <begin position="31"/>
        <end position="172"/>
    </location>
</feature>
<evidence type="ECO:0000256" key="4">
    <source>
        <dbReference type="ARBA" id="ARBA00022614"/>
    </source>
</evidence>
<dbReference type="GO" id="GO:0038023">
    <property type="term" value="F:signaling receptor activity"/>
    <property type="evidence" value="ECO:0007669"/>
    <property type="project" value="TreeGrafter"/>
</dbReference>
<dbReference type="PANTHER" id="PTHR24365:SF530">
    <property type="entry name" value="MSTPROX-RELATED"/>
    <property type="match status" value="1"/>
</dbReference>
<keyword evidence="4" id="KW-0433">Leucine-rich repeat</keyword>
<dbReference type="GO" id="GO:0005886">
    <property type="term" value="C:plasma membrane"/>
    <property type="evidence" value="ECO:0007669"/>
    <property type="project" value="TreeGrafter"/>
</dbReference>
<name>R7TLB6_CAPTE</name>
<comment type="similarity">
    <text evidence="2">Belongs to the Toll-like receptor family.</text>
</comment>
<keyword evidence="11" id="KW-0675">Receptor</keyword>
<reference evidence="14 16" key="2">
    <citation type="journal article" date="2013" name="Nature">
        <title>Insights into bilaterian evolution from three spiralian genomes.</title>
        <authorList>
            <person name="Simakov O."/>
            <person name="Marletaz F."/>
            <person name="Cho S.J."/>
            <person name="Edsinger-Gonzales E."/>
            <person name="Havlak P."/>
            <person name="Hellsten U."/>
            <person name="Kuo D.H."/>
            <person name="Larsson T."/>
            <person name="Lv J."/>
            <person name="Arendt D."/>
            <person name="Savage R."/>
            <person name="Osoegawa K."/>
            <person name="de Jong P."/>
            <person name="Grimwood J."/>
            <person name="Chapman J.A."/>
            <person name="Shapiro H."/>
            <person name="Aerts A."/>
            <person name="Otillar R.P."/>
            <person name="Terry A.Y."/>
            <person name="Boore J.L."/>
            <person name="Grigoriev I.V."/>
            <person name="Lindberg D.R."/>
            <person name="Seaver E.C."/>
            <person name="Weisblat D.A."/>
            <person name="Putnam N.H."/>
            <person name="Rokhsar D.S."/>
        </authorList>
    </citation>
    <scope>NUCLEOTIDE SEQUENCE</scope>
    <source>
        <strain evidence="14 16">I ESC-2004</strain>
    </source>
</reference>
<keyword evidence="16" id="KW-1185">Reference proteome</keyword>
<proteinExistence type="inferred from homology"/>
<keyword evidence="8" id="KW-0391">Immunity</keyword>
<dbReference type="PROSITE" id="PS50104">
    <property type="entry name" value="TIR"/>
    <property type="match status" value="1"/>
</dbReference>
<keyword evidence="3" id="KW-0399">Innate immunity</keyword>
<evidence type="ECO:0000256" key="11">
    <source>
        <dbReference type="ARBA" id="ARBA00023170"/>
    </source>
</evidence>
<organism evidence="14">
    <name type="scientific">Capitella teleta</name>
    <name type="common">Polychaete worm</name>
    <dbReference type="NCBI Taxonomy" id="283909"/>
    <lineage>
        <taxon>Eukaryota</taxon>
        <taxon>Metazoa</taxon>
        <taxon>Spiralia</taxon>
        <taxon>Lophotrochozoa</taxon>
        <taxon>Annelida</taxon>
        <taxon>Polychaeta</taxon>
        <taxon>Sedentaria</taxon>
        <taxon>Scolecida</taxon>
        <taxon>Capitellidae</taxon>
        <taxon>Capitella</taxon>
    </lineage>
</organism>
<dbReference type="EnsemblMetazoa" id="CapteT138446">
    <property type="protein sequence ID" value="CapteP138446"/>
    <property type="gene ID" value="CapteG138446"/>
</dbReference>
<dbReference type="Proteomes" id="UP000014760">
    <property type="component" value="Unassembled WGS sequence"/>
</dbReference>
<dbReference type="GO" id="GO:0007165">
    <property type="term" value="P:signal transduction"/>
    <property type="evidence" value="ECO:0007669"/>
    <property type="project" value="InterPro"/>
</dbReference>
<reference evidence="16" key="1">
    <citation type="submission" date="2012-12" db="EMBL/GenBank/DDBJ databases">
        <authorList>
            <person name="Hellsten U."/>
            <person name="Grimwood J."/>
            <person name="Chapman J.A."/>
            <person name="Shapiro H."/>
            <person name="Aerts A."/>
            <person name="Otillar R.P."/>
            <person name="Terry A.Y."/>
            <person name="Boore J.L."/>
            <person name="Simakov O."/>
            <person name="Marletaz F."/>
            <person name="Cho S.-J."/>
            <person name="Edsinger-Gonzales E."/>
            <person name="Havlak P."/>
            <person name="Kuo D.-H."/>
            <person name="Larsson T."/>
            <person name="Lv J."/>
            <person name="Arendt D."/>
            <person name="Savage R."/>
            <person name="Osoegawa K."/>
            <person name="de Jong P."/>
            <person name="Lindberg D.R."/>
            <person name="Seaver E.C."/>
            <person name="Weisblat D.A."/>
            <person name="Putnam N.H."/>
            <person name="Grigoriev I.V."/>
            <person name="Rokhsar D.S."/>
        </authorList>
    </citation>
    <scope>NUCLEOTIDE SEQUENCE</scope>
    <source>
        <strain evidence="16">I ESC-2004</strain>
    </source>
</reference>
<keyword evidence="7" id="KW-0677">Repeat</keyword>
<dbReference type="EMBL" id="AMQN01012273">
    <property type="status" value="NOT_ANNOTATED_CDS"/>
    <property type="molecule type" value="Genomic_DNA"/>
</dbReference>
<dbReference type="OrthoDB" id="1421090at2759"/>
<dbReference type="PANTHER" id="PTHR24365">
    <property type="entry name" value="TOLL-LIKE RECEPTOR"/>
    <property type="match status" value="1"/>
</dbReference>
<keyword evidence="5" id="KW-0812">Transmembrane</keyword>
<dbReference type="InterPro" id="IPR000157">
    <property type="entry name" value="TIR_dom"/>
</dbReference>